<gene>
    <name evidence="2" type="ORF">SEMRO_1262_G257160.1</name>
</gene>
<feature type="compositionally biased region" description="Low complexity" evidence="1">
    <location>
        <begin position="443"/>
        <end position="461"/>
    </location>
</feature>
<feature type="compositionally biased region" description="Basic and acidic residues" evidence="1">
    <location>
        <begin position="310"/>
        <end position="327"/>
    </location>
</feature>
<reference evidence="2" key="1">
    <citation type="submission" date="2020-06" db="EMBL/GenBank/DDBJ databases">
        <authorList>
            <consortium name="Plant Systems Biology data submission"/>
        </authorList>
    </citation>
    <scope>NUCLEOTIDE SEQUENCE</scope>
    <source>
        <strain evidence="2">D6</strain>
    </source>
</reference>
<feature type="region of interest" description="Disordered" evidence="1">
    <location>
        <begin position="173"/>
        <end position="654"/>
    </location>
</feature>
<feature type="compositionally biased region" description="Basic residues" evidence="1">
    <location>
        <begin position="328"/>
        <end position="339"/>
    </location>
</feature>
<dbReference type="AlphaFoldDB" id="A0A9N8HQ88"/>
<feature type="compositionally biased region" description="Polar residues" evidence="1">
    <location>
        <begin position="241"/>
        <end position="256"/>
    </location>
</feature>
<proteinExistence type="predicted"/>
<feature type="compositionally biased region" description="Polar residues" evidence="1">
    <location>
        <begin position="472"/>
        <end position="492"/>
    </location>
</feature>
<dbReference type="EMBL" id="CAICTM010001260">
    <property type="protein sequence ID" value="CAB9522041.1"/>
    <property type="molecule type" value="Genomic_DNA"/>
</dbReference>
<feature type="compositionally biased region" description="Basic and acidic residues" evidence="1">
    <location>
        <begin position="549"/>
        <end position="558"/>
    </location>
</feature>
<feature type="compositionally biased region" description="Low complexity" evidence="1">
    <location>
        <begin position="223"/>
        <end position="232"/>
    </location>
</feature>
<dbReference type="Proteomes" id="UP001153069">
    <property type="component" value="Unassembled WGS sequence"/>
</dbReference>
<evidence type="ECO:0000313" key="3">
    <source>
        <dbReference type="Proteomes" id="UP001153069"/>
    </source>
</evidence>
<feature type="compositionally biased region" description="Polar residues" evidence="1">
    <location>
        <begin position="515"/>
        <end position="530"/>
    </location>
</feature>
<sequence length="756" mass="85123">MSPASLRRRLICKAHHRQKRLSFLEDDDNDVKDRRTQHYSKVRIRTLPLSDEEDSYVVSVKRRLPVTLGRVNLSTWWWRACPHCSQEYGSEDRRNKYWAPSSPCRNRCRPLAKHVRDISKEMIYVNETGDLDILGLKPEIVHISAKKGDGRKTVSIGDNARDPWVKFQLEFIADQSTGPGDSRAATNKSTTNGRNKRRREPEEEDSSASSPPSQPTKKRKQSSSRPTQQQSTRQRKKNRMFESQSSQEDTPPAQWQTRRKDPSPCRKSKQQHRCERHEKQTKKRLLSLSQSSREESSEPTPADSAIVDYLETRDYKELSAEGEETTKRQQRRREPKKRPMQSPRSSCHQWESSNHRTAQRSTTTAKPKSDHHLRPRALPFSQPRSLQSSHHAHSRSFQCSREDFKESSSRQTATKPREADTQVGIKVASSNSLCPRTQTNDPLSQQLSSKSQRFSSKSQRSVLPERQDGSRLASSSLCPRTQTNDPISQLLSTKPHRSVVSQRPSKEQTAPVENPGTQQQELYCQQSSGENDFFTPRDTAPPPSDTQQEEPKRSKGEDEQSSASTLNQEGGPVLPKTSLFLLGQSSAESSGINSQSNGCQSQPRQSPGNPRGQHEDVDDQQDVLPSFVLPGAGSSESNSNVMRECASQPAADTEQDNGIVALTRQPSCDGSDSSSVLSLPTGDKVLSTQTSVVVMHNGMLSQQHSQRAKVHVGNTQQAATCKATRALMKIITEKNKEDDESFWRYAPLDGCSRRRL</sequence>
<protein>
    <submittedName>
        <fullName evidence="2">Uncharacterized protein</fullName>
    </submittedName>
</protein>
<feature type="compositionally biased region" description="Polar residues" evidence="1">
    <location>
        <begin position="382"/>
        <end position="399"/>
    </location>
</feature>
<evidence type="ECO:0000313" key="2">
    <source>
        <dbReference type="EMBL" id="CAB9522041.1"/>
    </source>
</evidence>
<feature type="compositionally biased region" description="Polar residues" evidence="1">
    <location>
        <begin position="583"/>
        <end position="608"/>
    </location>
</feature>
<feature type="compositionally biased region" description="Polar residues" evidence="1">
    <location>
        <begin position="342"/>
        <end position="366"/>
    </location>
</feature>
<accession>A0A9N8HQ88</accession>
<keyword evidence="3" id="KW-1185">Reference proteome</keyword>
<feature type="compositionally biased region" description="Polar residues" evidence="1">
    <location>
        <begin position="428"/>
        <end position="442"/>
    </location>
</feature>
<feature type="compositionally biased region" description="Polar residues" evidence="1">
    <location>
        <begin position="174"/>
        <end position="193"/>
    </location>
</feature>
<evidence type="ECO:0000256" key="1">
    <source>
        <dbReference type="SAM" id="MobiDB-lite"/>
    </source>
</evidence>
<name>A0A9N8HQ88_9STRA</name>
<comment type="caution">
    <text evidence="2">The sequence shown here is derived from an EMBL/GenBank/DDBJ whole genome shotgun (WGS) entry which is preliminary data.</text>
</comment>
<organism evidence="2 3">
    <name type="scientific">Seminavis robusta</name>
    <dbReference type="NCBI Taxonomy" id="568900"/>
    <lineage>
        <taxon>Eukaryota</taxon>
        <taxon>Sar</taxon>
        <taxon>Stramenopiles</taxon>
        <taxon>Ochrophyta</taxon>
        <taxon>Bacillariophyta</taxon>
        <taxon>Bacillariophyceae</taxon>
        <taxon>Bacillariophycidae</taxon>
        <taxon>Naviculales</taxon>
        <taxon>Naviculaceae</taxon>
        <taxon>Seminavis</taxon>
    </lineage>
</organism>